<reference evidence="2 3" key="1">
    <citation type="journal article" date="2024" name="Ann. Entomol. Soc. Am.">
        <title>Genomic analyses of the southern and eastern yellowjacket wasps (Hymenoptera: Vespidae) reveal evolutionary signatures of social life.</title>
        <authorList>
            <person name="Catto M.A."/>
            <person name="Caine P.B."/>
            <person name="Orr S.E."/>
            <person name="Hunt B.G."/>
            <person name="Goodisman M.A.D."/>
        </authorList>
    </citation>
    <scope>NUCLEOTIDE SEQUENCE [LARGE SCALE GENOMIC DNA]</scope>
    <source>
        <strain evidence="2">232</strain>
        <tissue evidence="2">Head and thorax</tissue>
    </source>
</reference>
<organism evidence="2 3">
    <name type="scientific">Vespula maculifrons</name>
    <name type="common">Eastern yellow jacket</name>
    <name type="synonym">Wasp</name>
    <dbReference type="NCBI Taxonomy" id="7453"/>
    <lineage>
        <taxon>Eukaryota</taxon>
        <taxon>Metazoa</taxon>
        <taxon>Ecdysozoa</taxon>
        <taxon>Arthropoda</taxon>
        <taxon>Hexapoda</taxon>
        <taxon>Insecta</taxon>
        <taxon>Pterygota</taxon>
        <taxon>Neoptera</taxon>
        <taxon>Endopterygota</taxon>
        <taxon>Hymenoptera</taxon>
        <taxon>Apocrita</taxon>
        <taxon>Aculeata</taxon>
        <taxon>Vespoidea</taxon>
        <taxon>Vespidae</taxon>
        <taxon>Vespinae</taxon>
        <taxon>Vespula</taxon>
    </lineage>
</organism>
<proteinExistence type="predicted"/>
<dbReference type="EMBL" id="JAYRBN010000007">
    <property type="protein sequence ID" value="KAL2751277.1"/>
    <property type="molecule type" value="Genomic_DNA"/>
</dbReference>
<sequence>MKIKEEEEEQEEEEEEEEQEQEEEKKKKRKIVKQEDRKEARSVRLKRVIEFRRRSHRTAQHARDNNKCSLETGKGRS</sequence>
<evidence type="ECO:0000313" key="2">
    <source>
        <dbReference type="EMBL" id="KAL2751277.1"/>
    </source>
</evidence>
<feature type="compositionally biased region" description="Acidic residues" evidence="1">
    <location>
        <begin position="1"/>
        <end position="22"/>
    </location>
</feature>
<evidence type="ECO:0000256" key="1">
    <source>
        <dbReference type="SAM" id="MobiDB-lite"/>
    </source>
</evidence>
<gene>
    <name evidence="2" type="ORF">V1477_000435</name>
</gene>
<evidence type="ECO:0000313" key="3">
    <source>
        <dbReference type="Proteomes" id="UP001607303"/>
    </source>
</evidence>
<name>A0ABD2D1S0_VESMC</name>
<comment type="caution">
    <text evidence="2">The sequence shown here is derived from an EMBL/GenBank/DDBJ whole genome shotgun (WGS) entry which is preliminary data.</text>
</comment>
<feature type="compositionally biased region" description="Basic and acidic residues" evidence="1">
    <location>
        <begin position="32"/>
        <end position="52"/>
    </location>
</feature>
<keyword evidence="3" id="KW-1185">Reference proteome</keyword>
<accession>A0ABD2D1S0</accession>
<protein>
    <submittedName>
        <fullName evidence="2">Uncharacterized protein</fullName>
    </submittedName>
</protein>
<dbReference type="Proteomes" id="UP001607303">
    <property type="component" value="Unassembled WGS sequence"/>
</dbReference>
<dbReference type="AlphaFoldDB" id="A0ABD2D1S0"/>
<feature type="region of interest" description="Disordered" evidence="1">
    <location>
        <begin position="1"/>
        <end position="77"/>
    </location>
</feature>